<dbReference type="PANTHER" id="PTHR31125">
    <property type="entry name" value="F20P5.22 PROTEIN-RELATED"/>
    <property type="match status" value="1"/>
</dbReference>
<dbReference type="EMBL" id="QGKY02002305">
    <property type="protein sequence ID" value="KAF2532272.1"/>
    <property type="molecule type" value="Genomic_DNA"/>
</dbReference>
<proteinExistence type="predicted"/>
<evidence type="ECO:0000313" key="2">
    <source>
        <dbReference type="EMBL" id="KAF2552327.1"/>
    </source>
</evidence>
<sequence length="71" mass="7769">MVSTLQVVLDVMNDLLVSTPTDLRSSSCLQGNLQASFLYKDVTLVTSSIQSYDKLEPHMPQILNVSAVAIE</sequence>
<accession>A0A8S9FNE0</accession>
<name>A0A8S9FNE0_BRACR</name>
<dbReference type="EMBL" id="QGKW02001988">
    <property type="protein sequence ID" value="KAF2552327.1"/>
    <property type="molecule type" value="Genomic_DNA"/>
</dbReference>
<evidence type="ECO:0000313" key="1">
    <source>
        <dbReference type="EMBL" id="KAF2532272.1"/>
    </source>
</evidence>
<gene>
    <name evidence="2" type="ORF">F2Q68_00038101</name>
    <name evidence="1" type="ORF">F2Q70_00033613</name>
</gene>
<dbReference type="AlphaFoldDB" id="A0A8S9FNE0"/>
<organism evidence="1">
    <name type="scientific">Brassica cretica</name>
    <name type="common">Mustard</name>
    <dbReference type="NCBI Taxonomy" id="69181"/>
    <lineage>
        <taxon>Eukaryota</taxon>
        <taxon>Viridiplantae</taxon>
        <taxon>Streptophyta</taxon>
        <taxon>Embryophyta</taxon>
        <taxon>Tracheophyta</taxon>
        <taxon>Spermatophyta</taxon>
        <taxon>Magnoliopsida</taxon>
        <taxon>eudicotyledons</taxon>
        <taxon>Gunneridae</taxon>
        <taxon>Pentapetalae</taxon>
        <taxon>rosids</taxon>
        <taxon>malvids</taxon>
        <taxon>Brassicales</taxon>
        <taxon>Brassicaceae</taxon>
        <taxon>Brassiceae</taxon>
        <taxon>Brassica</taxon>
    </lineage>
</organism>
<protein>
    <submittedName>
        <fullName evidence="1">Uncharacterized protein</fullName>
    </submittedName>
</protein>
<dbReference type="Proteomes" id="UP000712281">
    <property type="component" value="Unassembled WGS sequence"/>
</dbReference>
<dbReference type="InterPro" id="IPR009544">
    <property type="entry name" value="DUF1163"/>
</dbReference>
<dbReference type="PANTHER" id="PTHR31125:SF8">
    <property type="entry name" value="F20P5.22 PROTEIN"/>
    <property type="match status" value="1"/>
</dbReference>
<comment type="caution">
    <text evidence="1">The sequence shown here is derived from an EMBL/GenBank/DDBJ whole genome shotgun (WGS) entry which is preliminary data.</text>
</comment>
<reference evidence="1" key="1">
    <citation type="submission" date="2019-12" db="EMBL/GenBank/DDBJ databases">
        <title>Genome sequencing and annotation of Brassica cretica.</title>
        <authorList>
            <person name="Studholme D.J."/>
            <person name="Sarris P.F."/>
        </authorList>
    </citation>
    <scope>NUCLEOTIDE SEQUENCE</scope>
    <source>
        <strain evidence="2">PFS-001/15</strain>
        <strain evidence="1">PFS-102/07</strain>
        <tissue evidence="1">Leaf</tissue>
    </source>
</reference>